<evidence type="ECO:0000313" key="2">
    <source>
        <dbReference type="Proteomes" id="UP000228740"/>
    </source>
</evidence>
<accession>A0A2M9C5I9</accession>
<evidence type="ECO:0000313" key="1">
    <source>
        <dbReference type="EMBL" id="PJJ66108.1"/>
    </source>
</evidence>
<keyword evidence="2" id="KW-1185">Reference proteome</keyword>
<gene>
    <name evidence="1" type="ORF">CLV73_0074</name>
</gene>
<dbReference type="Proteomes" id="UP000228740">
    <property type="component" value="Unassembled WGS sequence"/>
</dbReference>
<organism evidence="1 2">
    <name type="scientific">Chryseobacterium geocarposphaerae</name>
    <dbReference type="NCBI Taxonomy" id="1416776"/>
    <lineage>
        <taxon>Bacteria</taxon>
        <taxon>Pseudomonadati</taxon>
        <taxon>Bacteroidota</taxon>
        <taxon>Flavobacteriia</taxon>
        <taxon>Flavobacteriales</taxon>
        <taxon>Weeksellaceae</taxon>
        <taxon>Chryseobacterium group</taxon>
        <taxon>Chryseobacterium</taxon>
    </lineage>
</organism>
<proteinExistence type="predicted"/>
<comment type="caution">
    <text evidence="1">The sequence shown here is derived from an EMBL/GenBank/DDBJ whole genome shotgun (WGS) entry which is preliminary data.</text>
</comment>
<dbReference type="AlphaFoldDB" id="A0A2M9C5I9"/>
<sequence length="257" mass="30322">MKLSFEELKSFLDEKADQYNHVDFIENDPIQIPHRFSLKQDIEIAGFLAATISWGNRKSIIKSAEKMLDIMGNSPYDFVLNHSEKDLKTLQDKSIHRTFNGEDFGYFIKQFHRIYKENENLEDLFKTNDAEFNFQHGIERFRQNFLGAEKHRSHKHVSSPYKNSSAKRIIMFLRWMVRKDKRGVDFGIWQNVDQKFLSIPLDVHTGNMSRKLGLVTRTQNDWKTVEEMDFAIRKFDDKDPAKYDFALFGLGVTKELI</sequence>
<dbReference type="InterPro" id="IPR014127">
    <property type="entry name" value="CHP02757"/>
</dbReference>
<dbReference type="RefSeq" id="WP_394336971.1">
    <property type="nucleotide sequence ID" value="NZ_PGFD01000001.1"/>
</dbReference>
<protein>
    <submittedName>
        <fullName evidence="1">Uncharacterized protein (TIGR02757 family)</fullName>
    </submittedName>
</protein>
<dbReference type="Pfam" id="PF09674">
    <property type="entry name" value="DUF2400"/>
    <property type="match status" value="1"/>
</dbReference>
<dbReference type="EMBL" id="PGFD01000001">
    <property type="protein sequence ID" value="PJJ66108.1"/>
    <property type="molecule type" value="Genomic_DNA"/>
</dbReference>
<name>A0A2M9C5I9_9FLAO</name>
<dbReference type="NCBIfam" id="TIGR02757">
    <property type="entry name" value="TIGR02757 family protein"/>
    <property type="match status" value="1"/>
</dbReference>
<reference evidence="1 2" key="1">
    <citation type="submission" date="2017-11" db="EMBL/GenBank/DDBJ databases">
        <title>Genomic Encyclopedia of Archaeal and Bacterial Type Strains, Phase II (KMG-II): From Individual Species to Whole Genera.</title>
        <authorList>
            <person name="Goeker M."/>
        </authorList>
    </citation>
    <scope>NUCLEOTIDE SEQUENCE [LARGE SCALE GENOMIC DNA]</scope>
    <source>
        <strain evidence="1 2">DSM 27617</strain>
    </source>
</reference>